<gene>
    <name evidence="4" type="ORF">ZYGM_001017</name>
</gene>
<feature type="compositionally biased region" description="Polar residues" evidence="3">
    <location>
        <begin position="251"/>
        <end position="267"/>
    </location>
</feature>
<evidence type="ECO:0000313" key="4">
    <source>
        <dbReference type="EMBL" id="GCE97000.1"/>
    </source>
</evidence>
<dbReference type="PANTHER" id="PTHR46771:SF5">
    <property type="entry name" value="DETERIN"/>
    <property type="match status" value="1"/>
</dbReference>
<name>A0A4C2DYE2_9SACH</name>
<dbReference type="PROSITE" id="PS50143">
    <property type="entry name" value="BIR_REPEAT_2"/>
    <property type="match status" value="2"/>
</dbReference>
<dbReference type="GO" id="GO:0046872">
    <property type="term" value="F:metal ion binding"/>
    <property type="evidence" value="ECO:0007669"/>
    <property type="project" value="UniProtKB-KW"/>
</dbReference>
<keyword evidence="5" id="KW-1185">Reference proteome</keyword>
<dbReference type="EMBL" id="BIMX01000001">
    <property type="protein sequence ID" value="GCE97000.1"/>
    <property type="molecule type" value="Genomic_DNA"/>
</dbReference>
<dbReference type="InterPro" id="IPR051190">
    <property type="entry name" value="Baculoviral_IAP"/>
</dbReference>
<dbReference type="Proteomes" id="UP000301737">
    <property type="component" value="Unassembled WGS sequence"/>
</dbReference>
<dbReference type="Gene3D" id="1.10.1170.10">
    <property type="entry name" value="Inhibitor Of Apoptosis Protein (2mihbC-IAP-1), Chain A"/>
    <property type="match status" value="2"/>
</dbReference>
<sequence>MSEGFIVGDVSNMLTVESRIKSFQRTSIVDGKKFRWRYTLIPYESMARLGFFYCPSRDPVTGIIYKDAVGCIYCRRITYDLKDCRSKRKDVVETLMSVLKQHWETHEPRCLYSYMKWKILQGFNGDWNEDEWFCNPLDAKIRCLFAFTYENNWPYADSLNLSAQNMAEAGLVRYDNSFTGFEELMGETDTDACYCIYCKQILGHWQQNDNPLKEHFKASRGGQCFFFLKLDRGLVESIRDTIDISQEHNTNDGGEQLATYSSPQMGSSPLRKKRKLKRNNTQLISDDSDPSFRLDEAKDLVLDFKAHRERINELGRKNPILDDSKDEFSFSTHGNSAFEIPSPSTKNLQRPDTIVENTSRSANSSAIFPVENKESEHKEPRRDLGNIPTDAELSSDLSSTSDSTSALPTRLENQKYVNPLPVEPAYSSDHFGELPQGSSPNIETLDTGTPLPNRTVTRTFSVGDLKSEDVGKFSIMERFSEMNEQSLEGQKNWRNLVRDRNKSSKITGKASEWKEDDRKSPPSERKQQSIQSTRVQEDPLNTAHLGGSCQEDQNVRREVSEKYQASRNLIESNGPPEERTLGNSSAYLSSDAAAVDENQMFKMDEDTNLVKTYFHNMLRYINNNDATLANDRDGDLAFFIKQMPKEEMGITFPQWIIRKRDELKNSIRDNVKRKLQRLRKEFDGVVKSVKSLDDDIALINLAEKLDVNLGDTRK</sequence>
<comment type="caution">
    <text evidence="4">The sequence shown here is derived from an EMBL/GenBank/DDBJ whole genome shotgun (WGS) entry which is preliminary data.</text>
</comment>
<feature type="compositionally biased region" description="Basic and acidic residues" evidence="3">
    <location>
        <begin position="511"/>
        <end position="527"/>
    </location>
</feature>
<reference evidence="4 5" key="1">
    <citation type="submission" date="2019-01" db="EMBL/GenBank/DDBJ databases">
        <title>Draft Genome Sequencing of Zygosaccharomyces mellis Ca-7.</title>
        <authorList>
            <person name="Shiwa Y."/>
            <person name="Kanesaki Y."/>
            <person name="Ishige T."/>
            <person name="Mura K."/>
            <person name="Hori T."/>
            <person name="Tamura T."/>
        </authorList>
    </citation>
    <scope>NUCLEOTIDE SEQUENCE [LARGE SCALE GENOMIC DNA]</scope>
    <source>
        <strain evidence="4 5">Ca-7</strain>
    </source>
</reference>
<accession>A0A4C2DYE2</accession>
<organism evidence="4 5">
    <name type="scientific">Zygosaccharomyces mellis</name>
    <dbReference type="NCBI Taxonomy" id="42258"/>
    <lineage>
        <taxon>Eukaryota</taxon>
        <taxon>Fungi</taxon>
        <taxon>Dikarya</taxon>
        <taxon>Ascomycota</taxon>
        <taxon>Saccharomycotina</taxon>
        <taxon>Saccharomycetes</taxon>
        <taxon>Saccharomycetales</taxon>
        <taxon>Saccharomycetaceae</taxon>
        <taxon>Zygosaccharomyces</taxon>
    </lineage>
</organism>
<evidence type="ECO:0000256" key="1">
    <source>
        <dbReference type="ARBA" id="ARBA00022723"/>
    </source>
</evidence>
<keyword evidence="1" id="KW-0479">Metal-binding</keyword>
<keyword evidence="2" id="KW-0862">Zinc</keyword>
<dbReference type="PANTHER" id="PTHR46771">
    <property type="entry name" value="DETERIN"/>
    <property type="match status" value="1"/>
</dbReference>
<dbReference type="OrthoDB" id="4070233at2759"/>
<evidence type="ECO:0000256" key="2">
    <source>
        <dbReference type="ARBA" id="ARBA00022833"/>
    </source>
</evidence>
<evidence type="ECO:0000313" key="5">
    <source>
        <dbReference type="Proteomes" id="UP000301737"/>
    </source>
</evidence>
<evidence type="ECO:0000256" key="3">
    <source>
        <dbReference type="SAM" id="MobiDB-lite"/>
    </source>
</evidence>
<protein>
    <submittedName>
        <fullName evidence="4">Uncharacterized protein</fullName>
    </submittedName>
</protein>
<feature type="compositionally biased region" description="Basic and acidic residues" evidence="3">
    <location>
        <begin position="371"/>
        <end position="384"/>
    </location>
</feature>
<dbReference type="SMART" id="SM00238">
    <property type="entry name" value="BIR"/>
    <property type="match status" value="1"/>
</dbReference>
<proteinExistence type="predicted"/>
<dbReference type="Pfam" id="PF00653">
    <property type="entry name" value="BIR"/>
    <property type="match status" value="1"/>
</dbReference>
<feature type="region of interest" description="Disordered" evidence="3">
    <location>
        <begin position="483"/>
        <end position="560"/>
    </location>
</feature>
<feature type="compositionally biased region" description="Low complexity" evidence="3">
    <location>
        <begin position="394"/>
        <end position="405"/>
    </location>
</feature>
<feature type="region of interest" description="Disordered" evidence="3">
    <location>
        <begin position="245"/>
        <end position="288"/>
    </location>
</feature>
<feature type="compositionally biased region" description="Polar residues" evidence="3">
    <location>
        <begin position="342"/>
        <end position="366"/>
    </location>
</feature>
<feature type="compositionally biased region" description="Polar residues" evidence="3">
    <location>
        <begin position="436"/>
        <end position="456"/>
    </location>
</feature>
<feature type="region of interest" description="Disordered" evidence="3">
    <location>
        <begin position="434"/>
        <end position="456"/>
    </location>
</feature>
<feature type="compositionally biased region" description="Polar residues" evidence="3">
    <location>
        <begin position="483"/>
        <end position="493"/>
    </location>
</feature>
<dbReference type="SUPFAM" id="SSF57924">
    <property type="entry name" value="Inhibitor of apoptosis (IAP) repeat"/>
    <property type="match status" value="2"/>
</dbReference>
<feature type="region of interest" description="Disordered" evidence="3">
    <location>
        <begin position="326"/>
        <end position="410"/>
    </location>
</feature>
<dbReference type="InterPro" id="IPR001370">
    <property type="entry name" value="BIR_rpt"/>
</dbReference>
<dbReference type="AlphaFoldDB" id="A0A4C2DYE2"/>